<dbReference type="SUPFAM" id="SSF53474">
    <property type="entry name" value="alpha/beta-Hydrolases"/>
    <property type="match status" value="1"/>
</dbReference>
<proteinExistence type="predicted"/>
<dbReference type="InterPro" id="IPR029058">
    <property type="entry name" value="AB_hydrolase_fold"/>
</dbReference>
<dbReference type="PANTHER" id="PTHR48098:SF6">
    <property type="entry name" value="FERRI-BACILLIBACTIN ESTERASE BESA"/>
    <property type="match status" value="1"/>
</dbReference>
<dbReference type="Gene3D" id="3.40.50.1820">
    <property type="entry name" value="alpha/beta hydrolase"/>
    <property type="match status" value="1"/>
</dbReference>
<name>A0A917ECB9_9FLAO</name>
<protein>
    <submittedName>
        <fullName evidence="1">Esterase</fullName>
    </submittedName>
</protein>
<organism evidence="1 2">
    <name type="scientific">Psychroflexus salis</name>
    <dbReference type="NCBI Taxonomy" id="1526574"/>
    <lineage>
        <taxon>Bacteria</taxon>
        <taxon>Pseudomonadati</taxon>
        <taxon>Bacteroidota</taxon>
        <taxon>Flavobacteriia</taxon>
        <taxon>Flavobacteriales</taxon>
        <taxon>Flavobacteriaceae</taxon>
        <taxon>Psychroflexus</taxon>
    </lineage>
</organism>
<dbReference type="Pfam" id="PF00756">
    <property type="entry name" value="Esterase"/>
    <property type="match status" value="1"/>
</dbReference>
<dbReference type="PANTHER" id="PTHR48098">
    <property type="entry name" value="ENTEROCHELIN ESTERASE-RELATED"/>
    <property type="match status" value="1"/>
</dbReference>
<accession>A0A917ECB9</accession>
<sequence>MLVSWKDKKASTETGTEYATVVQSEFKEVKNAVVSSGKLFRIENFESDFVSRRNIDVWLPENYSDTIAYATLYMHDGQMLFDSTTTWNKQEWKVDETISRLMKEGKIKPTIVVGIWSVTEDRHTDYFPQKPWEKLSDSTRQAVIKENQEKSESLFRKEVNSDSYVAFVTTEVLPLVQKNFNVSQNMKDRAVAGSSMGGLISWYIILEKPNLFSTAICMSTHWPGAKPIKNNPIPEAFFSYIEEKLPTAPNNHKFYFDFGTETLDELYPPFEDKVNKVFASKNYKKSSFRNLKFNGTDHSEQSWNQRLHVPLEFALYPEMICDLSILD</sequence>
<dbReference type="EMBL" id="BMGL01000015">
    <property type="protein sequence ID" value="GGE21906.1"/>
    <property type="molecule type" value="Genomic_DNA"/>
</dbReference>
<keyword evidence="2" id="KW-1185">Reference proteome</keyword>
<evidence type="ECO:0000313" key="2">
    <source>
        <dbReference type="Proteomes" id="UP000599688"/>
    </source>
</evidence>
<evidence type="ECO:0000313" key="1">
    <source>
        <dbReference type="EMBL" id="GGE21906.1"/>
    </source>
</evidence>
<gene>
    <name evidence="1" type="ORF">GCM10010831_23730</name>
</gene>
<comment type="caution">
    <text evidence="1">The sequence shown here is derived from an EMBL/GenBank/DDBJ whole genome shotgun (WGS) entry which is preliminary data.</text>
</comment>
<dbReference type="AlphaFoldDB" id="A0A917ECB9"/>
<dbReference type="Proteomes" id="UP000599688">
    <property type="component" value="Unassembled WGS sequence"/>
</dbReference>
<dbReference type="InterPro" id="IPR000801">
    <property type="entry name" value="Esterase-like"/>
</dbReference>
<dbReference type="InterPro" id="IPR050583">
    <property type="entry name" value="Mycobacterial_A85_antigen"/>
</dbReference>
<reference evidence="1 2" key="1">
    <citation type="journal article" date="2014" name="Int. J. Syst. Evol. Microbiol.">
        <title>Complete genome sequence of Corynebacterium casei LMG S-19264T (=DSM 44701T), isolated from a smear-ripened cheese.</title>
        <authorList>
            <consortium name="US DOE Joint Genome Institute (JGI-PGF)"/>
            <person name="Walter F."/>
            <person name="Albersmeier A."/>
            <person name="Kalinowski J."/>
            <person name="Ruckert C."/>
        </authorList>
    </citation>
    <scope>NUCLEOTIDE SEQUENCE [LARGE SCALE GENOMIC DNA]</scope>
    <source>
        <strain evidence="1 2">CGMCC 1.12925</strain>
    </source>
</reference>